<sequence length="1116" mass="122950">MLRRANYLDLPAIQRLPASTPGPWCTPKAGASALARDLDTAVIALVLETPDTTDPDRAVIQAFACFGSGPPAHHFGDNVQRRLRKDGWDHLIHCRFEADSLKRINTLFLWRVHCSPAITDPTGFLLQSITSIYTISPRIHHIALLSENDGNSVPAWLSVPVKPAQPSVPVPENPLFSQPTLRPSPAEHDLTLHVNHRSHVLPPLRVRKARVEDCDDLMLPPDAGDYHVAEILESKNPNVLSLVAEANGTAIGFVSASTDVNVSALAQSFALDVYSDLFDVPVQDSAESSKPSQLNRVASVQALGRNISSARQGDQDQGGDESGSGERDDSPALVTMTSANSHHGSIANLAKDMKEAPAALPHPRLFCIDDRYAHHSSEMIRPLFKALPNHDYCLLTQPTQCREPALLVAPGGGGAFTRVPTCSTKYPGHALYLAHRHGCTSSLSVRRGTQKDIPRVGEFLDAACGTGQQPDKIKDALSECDAEFEPVRQSGSTFFIVEAYDQVVGVSLVKHADVNRIAAEFDVERWIEPKVHDMQGRLTELQFLVLNPLFEGHARWILQDIMYLAESSVLLYECKPPLDYLSVKVLREEMVPLRPRRMARAKTCINWPVLLMTNNIAFEPRVTVNTRVVLVGASDCNLATIEELIFDDHIRYANLILISPEGYTNPGSLLTTAGLRTLPRPDCIGYPLYCCIISDSISSIVRRQQRVRLRKVGSVKYDQLVLSVGRAFAHKTLAPPSHDTSVSHIPNLIPMDLAHGHHLVKAKDRYPEGVIVVGAQPEAWHAVSVLIHNNYPPANITHIAGPTNSWPADLVGFASQFTDAYQRVGIQLLCLEPTGLVKSALDRVTAVTVPDGDQVKSIKCGLVVLASEKQVSGTNFRIIQEACLVFDNGIVIGSGFETSDPNILATGSCTRFSRREEIPWYLKDVSSLEVGQKAAKVLKPADLDVQSQRADPAGAPPPQYYTNPVERQAKVAGDLHFYSFTVPAPFVTAKDVKPRAELATNVESDNMDGRWIWEGFVDCLVYMSGTWGARMVDRFNDGLIVDLFDYLNQQQFDVVFSDRFQFAMEQMREAASHKDREVTKEEKDALLLKFESSGNQGRAVADRMVRDLFQSNRASA</sequence>
<evidence type="ECO:0000313" key="4">
    <source>
        <dbReference type="Proteomes" id="UP000193411"/>
    </source>
</evidence>
<dbReference type="Proteomes" id="UP000193411">
    <property type="component" value="Unassembled WGS sequence"/>
</dbReference>
<accession>A0A1Y2I4H7</accession>
<gene>
    <name evidence="3" type="ORF">BCR44DRAFT_1495377</name>
</gene>
<feature type="domain" description="Cilia- and flagella-associated protein 61 N-terminal" evidence="2">
    <location>
        <begin position="3"/>
        <end position="278"/>
    </location>
</feature>
<dbReference type="Pfam" id="PF16092">
    <property type="entry name" value="CFAP61_N"/>
    <property type="match status" value="1"/>
</dbReference>
<dbReference type="OrthoDB" id="382863at2759"/>
<dbReference type="PANTHER" id="PTHR21178:SF8">
    <property type="entry name" value="CILIA- AND FLAGELLA-ASSOCIATED PROTEIN 61"/>
    <property type="match status" value="1"/>
</dbReference>
<keyword evidence="4" id="KW-1185">Reference proteome</keyword>
<evidence type="ECO:0000256" key="1">
    <source>
        <dbReference type="SAM" id="MobiDB-lite"/>
    </source>
</evidence>
<name>A0A1Y2I4H7_9FUNG</name>
<dbReference type="STRING" id="765915.A0A1Y2I4H7"/>
<comment type="caution">
    <text evidence="3">The sequence shown here is derived from an EMBL/GenBank/DDBJ whole genome shotgun (WGS) entry which is preliminary data.</text>
</comment>
<proteinExistence type="predicted"/>
<dbReference type="SUPFAM" id="SSF51905">
    <property type="entry name" value="FAD/NAD(P)-binding domain"/>
    <property type="match status" value="1"/>
</dbReference>
<dbReference type="InterPro" id="IPR038884">
    <property type="entry name" value="CFAP61"/>
</dbReference>
<dbReference type="EMBL" id="MCFL01000002">
    <property type="protein sequence ID" value="ORZ40883.1"/>
    <property type="molecule type" value="Genomic_DNA"/>
</dbReference>
<evidence type="ECO:0000313" key="3">
    <source>
        <dbReference type="EMBL" id="ORZ40883.1"/>
    </source>
</evidence>
<organism evidence="3 4">
    <name type="scientific">Catenaria anguillulae PL171</name>
    <dbReference type="NCBI Taxonomy" id="765915"/>
    <lineage>
        <taxon>Eukaryota</taxon>
        <taxon>Fungi</taxon>
        <taxon>Fungi incertae sedis</taxon>
        <taxon>Blastocladiomycota</taxon>
        <taxon>Blastocladiomycetes</taxon>
        <taxon>Blastocladiales</taxon>
        <taxon>Catenariaceae</taxon>
        <taxon>Catenaria</taxon>
    </lineage>
</organism>
<evidence type="ECO:0000259" key="2">
    <source>
        <dbReference type="Pfam" id="PF16092"/>
    </source>
</evidence>
<protein>
    <recommendedName>
        <fullName evidence="2">Cilia- and flagella-associated protein 61 N-terminal domain-containing protein</fullName>
    </recommendedName>
</protein>
<feature type="region of interest" description="Disordered" evidence="1">
    <location>
        <begin position="305"/>
        <end position="332"/>
    </location>
</feature>
<dbReference type="Gene3D" id="3.50.50.60">
    <property type="entry name" value="FAD/NAD(P)-binding domain"/>
    <property type="match status" value="2"/>
</dbReference>
<dbReference type="InterPro" id="IPR036188">
    <property type="entry name" value="FAD/NAD-bd_sf"/>
</dbReference>
<reference evidence="3 4" key="1">
    <citation type="submission" date="2016-07" db="EMBL/GenBank/DDBJ databases">
        <title>Pervasive Adenine N6-methylation of Active Genes in Fungi.</title>
        <authorList>
            <consortium name="DOE Joint Genome Institute"/>
            <person name="Mondo S.J."/>
            <person name="Dannebaum R.O."/>
            <person name="Kuo R.C."/>
            <person name="Labutti K."/>
            <person name="Haridas S."/>
            <person name="Kuo A."/>
            <person name="Salamov A."/>
            <person name="Ahrendt S.R."/>
            <person name="Lipzen A."/>
            <person name="Sullivan W."/>
            <person name="Andreopoulos W.B."/>
            <person name="Clum A."/>
            <person name="Lindquist E."/>
            <person name="Daum C."/>
            <person name="Ramamoorthy G.K."/>
            <person name="Gryganskyi A."/>
            <person name="Culley D."/>
            <person name="Magnuson J.K."/>
            <person name="James T.Y."/>
            <person name="O'Malley M.A."/>
            <person name="Stajich J.E."/>
            <person name="Spatafora J.W."/>
            <person name="Visel A."/>
            <person name="Grigoriev I.V."/>
        </authorList>
    </citation>
    <scope>NUCLEOTIDE SEQUENCE [LARGE SCALE GENOMIC DNA]</scope>
    <source>
        <strain evidence="3 4">PL171</strain>
    </source>
</reference>
<dbReference type="AlphaFoldDB" id="A0A1Y2I4H7"/>
<dbReference type="InterPro" id="IPR032151">
    <property type="entry name" value="CFAP61_N"/>
</dbReference>
<dbReference type="PANTHER" id="PTHR21178">
    <property type="entry name" value="CILIA- AND FLAGELLA-ASSOCIATED PROTEIN 61"/>
    <property type="match status" value="1"/>
</dbReference>